<dbReference type="PANTHER" id="PTHR12428">
    <property type="entry name" value="OXA1"/>
    <property type="match status" value="1"/>
</dbReference>
<evidence type="ECO:0000313" key="16">
    <source>
        <dbReference type="EMBL" id="HIP97980.1"/>
    </source>
</evidence>
<evidence type="ECO:0000256" key="7">
    <source>
        <dbReference type="ARBA" id="ARBA00022927"/>
    </source>
</evidence>
<dbReference type="InterPro" id="IPR001708">
    <property type="entry name" value="YidC/ALB3/OXA1/COX18"/>
</dbReference>
<dbReference type="CDD" id="cd19961">
    <property type="entry name" value="EcYidC-like_peri"/>
    <property type="match status" value="1"/>
</dbReference>
<keyword evidence="5 13" id="KW-1003">Cell membrane</keyword>
<dbReference type="InterPro" id="IPR038221">
    <property type="entry name" value="YidC_periplasmic_sf"/>
</dbReference>
<feature type="domain" description="Membrane insertase YidC/Oxa/ALB C-terminal" evidence="14">
    <location>
        <begin position="321"/>
        <end position="497"/>
    </location>
</feature>
<evidence type="ECO:0000256" key="6">
    <source>
        <dbReference type="ARBA" id="ARBA00022692"/>
    </source>
</evidence>
<dbReference type="HAMAP" id="MF_01810">
    <property type="entry name" value="YidC_type1"/>
    <property type="match status" value="1"/>
</dbReference>
<keyword evidence="4 13" id="KW-0813">Transport</keyword>
<dbReference type="Gene3D" id="2.70.98.90">
    <property type="match status" value="1"/>
</dbReference>
<dbReference type="GO" id="GO:0015031">
    <property type="term" value="P:protein transport"/>
    <property type="evidence" value="ECO:0007669"/>
    <property type="project" value="UniProtKB-KW"/>
</dbReference>
<dbReference type="Proteomes" id="UP000606463">
    <property type="component" value="Unassembled WGS sequence"/>
</dbReference>
<evidence type="ECO:0000259" key="15">
    <source>
        <dbReference type="Pfam" id="PF14849"/>
    </source>
</evidence>
<evidence type="ECO:0000313" key="17">
    <source>
        <dbReference type="Proteomes" id="UP000606463"/>
    </source>
</evidence>
<dbReference type="NCBIfam" id="TIGR03593">
    <property type="entry name" value="yidC_nterm"/>
    <property type="match status" value="1"/>
</dbReference>
<evidence type="ECO:0000256" key="12">
    <source>
        <dbReference type="ARBA" id="ARBA00033342"/>
    </source>
</evidence>
<evidence type="ECO:0000256" key="5">
    <source>
        <dbReference type="ARBA" id="ARBA00022475"/>
    </source>
</evidence>
<evidence type="ECO:0000256" key="1">
    <source>
        <dbReference type="ARBA" id="ARBA00004429"/>
    </source>
</evidence>
<feature type="transmembrane region" description="Helical" evidence="13">
    <location>
        <begin position="6"/>
        <end position="26"/>
    </location>
</feature>
<dbReference type="PANTHER" id="PTHR12428:SF65">
    <property type="entry name" value="CYTOCHROME C OXIDASE ASSEMBLY PROTEIN COX18, MITOCHONDRIAL"/>
    <property type="match status" value="1"/>
</dbReference>
<keyword evidence="9 13" id="KW-0472">Membrane</keyword>
<feature type="transmembrane region" description="Helical" evidence="13">
    <location>
        <begin position="321"/>
        <end position="341"/>
    </location>
</feature>
<protein>
    <recommendedName>
        <fullName evidence="3 13">Membrane protein insertase YidC</fullName>
    </recommendedName>
    <alternativeName>
        <fullName evidence="12 13">Foldase YidC</fullName>
    </alternativeName>
    <alternativeName>
        <fullName evidence="13">Membrane protein YidC</fullName>
    </alternativeName>
    <alternativeName>
        <fullName evidence="11 13">membrane integrase YidC</fullName>
    </alternativeName>
</protein>
<feature type="domain" description="Membrane insertase YidC N-terminal" evidence="15">
    <location>
        <begin position="72"/>
        <end position="308"/>
    </location>
</feature>
<proteinExistence type="inferred from homology"/>
<evidence type="ECO:0000256" key="13">
    <source>
        <dbReference type="HAMAP-Rule" id="MF_01810"/>
    </source>
</evidence>
<reference evidence="16" key="1">
    <citation type="journal article" date="2020" name="ISME J.">
        <title>Gammaproteobacteria mediating utilization of methyl-, sulfur- and petroleum organic compounds in deep ocean hydrothermal plumes.</title>
        <authorList>
            <person name="Zhou Z."/>
            <person name="Liu Y."/>
            <person name="Pan J."/>
            <person name="Cron B.R."/>
            <person name="Toner B.M."/>
            <person name="Anantharaman K."/>
            <person name="Breier J.A."/>
            <person name="Dick G.J."/>
            <person name="Li M."/>
        </authorList>
    </citation>
    <scope>NUCLEOTIDE SEQUENCE</scope>
    <source>
        <strain evidence="16">SZUA-1501</strain>
    </source>
</reference>
<comment type="caution">
    <text evidence="16">The sequence shown here is derived from an EMBL/GenBank/DDBJ whole genome shotgun (WGS) entry which is preliminary data.</text>
</comment>
<comment type="subunit">
    <text evidence="13">Interacts with the Sec translocase complex via SecD. Specifically interacts with transmembrane segments of nascent integral membrane proteins during membrane integration.</text>
</comment>
<keyword evidence="8 13" id="KW-1133">Transmembrane helix</keyword>
<dbReference type="InterPro" id="IPR028055">
    <property type="entry name" value="YidC/Oxa/ALB_C"/>
</dbReference>
<evidence type="ECO:0000256" key="10">
    <source>
        <dbReference type="ARBA" id="ARBA00023186"/>
    </source>
</evidence>
<feature type="transmembrane region" description="Helical" evidence="13">
    <location>
        <begin position="430"/>
        <end position="448"/>
    </location>
</feature>
<evidence type="ECO:0000259" key="14">
    <source>
        <dbReference type="Pfam" id="PF02096"/>
    </source>
</evidence>
<sequence>MENTDWKRYLLFLTIIFAVFVAYDYFTSSNLTQNKSRNQTEVAHKQPQPNPTVDVNLYLGSEREKLTPKHFITVEGKDLKLQIAQEGAKIVSAYDKKFKKELIEGYEKAYNIYPLEILTPSWETTKLINFSRYQCEKENLKVVCQLNKDQISVKKVFTFDQSGYLSKVSIEIKGVKDAYLYIGMTPNEDPFYTHIGPIFKFSNGEVLRINPDDLKGATSFHGDIIWSGEEGRYFIKAVKYNTHTAVVFPVSYLHNGETQYVTATAVKIKPTAQVTFLSSPKEYEILKNVNFVEAIDFGVLSFLAYPTFLVLYFFYKIFHSWVAAIFILTLILKLIFFPLMISSTRSMKKMQELAPKLEELRKKYANDPQRLQQEIVKLYKETGFNPFGGCLPILVQIPIFFALYKVLIVTPDLALEGFLWIPSLAEKDPFYILPILMGLTMVAQSFIAPSPNKGQNTVMYLMAAVFTFLFATFPSGLVLYWTLNNILSILQTWVVYRYLS</sequence>
<evidence type="ECO:0000256" key="2">
    <source>
        <dbReference type="ARBA" id="ARBA00010527"/>
    </source>
</evidence>
<dbReference type="PRINTS" id="PR00701">
    <property type="entry name" value="60KDINNERMP"/>
</dbReference>
<dbReference type="EMBL" id="DQVE01000013">
    <property type="protein sequence ID" value="HIP97980.1"/>
    <property type="molecule type" value="Genomic_DNA"/>
</dbReference>
<keyword evidence="7 13" id="KW-0653">Protein transport</keyword>
<name>A0A9D0YN10_AQUAO</name>
<keyword evidence="6 13" id="KW-0812">Transmembrane</keyword>
<dbReference type="InterPro" id="IPR019998">
    <property type="entry name" value="Membr_insert_YidC"/>
</dbReference>
<evidence type="ECO:0000256" key="11">
    <source>
        <dbReference type="ARBA" id="ARBA00033245"/>
    </source>
</evidence>
<gene>
    <name evidence="13 16" type="primary">yidC</name>
    <name evidence="16" type="ORF">EYH37_01240</name>
</gene>
<dbReference type="NCBIfam" id="TIGR03592">
    <property type="entry name" value="yidC_oxa1_cterm"/>
    <property type="match status" value="1"/>
</dbReference>
<dbReference type="PRINTS" id="PR01900">
    <property type="entry name" value="YIDCPROTEIN"/>
</dbReference>
<evidence type="ECO:0000256" key="9">
    <source>
        <dbReference type="ARBA" id="ARBA00023136"/>
    </source>
</evidence>
<dbReference type="GO" id="GO:0051205">
    <property type="term" value="P:protein insertion into membrane"/>
    <property type="evidence" value="ECO:0007669"/>
    <property type="project" value="TreeGrafter"/>
</dbReference>
<evidence type="ECO:0000256" key="4">
    <source>
        <dbReference type="ARBA" id="ARBA00022448"/>
    </source>
</evidence>
<dbReference type="GO" id="GO:0005886">
    <property type="term" value="C:plasma membrane"/>
    <property type="evidence" value="ECO:0007669"/>
    <property type="project" value="UniProtKB-SubCell"/>
</dbReference>
<dbReference type="Pfam" id="PF02096">
    <property type="entry name" value="60KD_IMP"/>
    <property type="match status" value="1"/>
</dbReference>
<organism evidence="16 17">
    <name type="scientific">Aquifex aeolicus</name>
    <dbReference type="NCBI Taxonomy" id="63363"/>
    <lineage>
        <taxon>Bacteria</taxon>
        <taxon>Pseudomonadati</taxon>
        <taxon>Aquificota</taxon>
        <taxon>Aquificia</taxon>
        <taxon>Aquificales</taxon>
        <taxon>Aquificaceae</taxon>
        <taxon>Aquifex</taxon>
    </lineage>
</organism>
<comment type="function">
    <text evidence="13">Required for the insertion and/or proper folding and/or complex formation of integral membrane proteins into the membrane. Involved in integration of membrane proteins that insert both dependently and independently of the Sec translocase complex, as well as at least some lipoproteins. Aids folding of multispanning membrane proteins.</text>
</comment>
<evidence type="ECO:0000256" key="8">
    <source>
        <dbReference type="ARBA" id="ARBA00022989"/>
    </source>
</evidence>
<dbReference type="AlphaFoldDB" id="A0A9D0YN10"/>
<accession>A0A9D0YN10</accession>
<keyword evidence="10 13" id="KW-0143">Chaperone</keyword>
<comment type="subcellular location">
    <subcellularLocation>
        <location evidence="1">Cell inner membrane</location>
        <topology evidence="1">Multi-pass membrane protein</topology>
    </subcellularLocation>
    <subcellularLocation>
        <location evidence="13">Cell membrane</location>
        <topology evidence="13">Multi-pass membrane protein</topology>
    </subcellularLocation>
</comment>
<feature type="transmembrane region" description="Helical" evidence="13">
    <location>
        <begin position="294"/>
        <end position="315"/>
    </location>
</feature>
<dbReference type="GO" id="GO:0032977">
    <property type="term" value="F:membrane insertase activity"/>
    <property type="evidence" value="ECO:0007669"/>
    <property type="project" value="InterPro"/>
</dbReference>
<comment type="similarity">
    <text evidence="2 13">Belongs to the OXA1/ALB3/YidC family. Type 1 subfamily.</text>
</comment>
<dbReference type="CDD" id="cd20070">
    <property type="entry name" value="5TM_YidC_Alb3"/>
    <property type="match status" value="1"/>
</dbReference>
<dbReference type="InterPro" id="IPR028053">
    <property type="entry name" value="Membr_insert_YidC_N"/>
</dbReference>
<feature type="transmembrane region" description="Helical" evidence="13">
    <location>
        <begin position="387"/>
        <end position="410"/>
    </location>
</feature>
<feature type="transmembrane region" description="Helical" evidence="13">
    <location>
        <begin position="460"/>
        <end position="483"/>
    </location>
</feature>
<evidence type="ECO:0000256" key="3">
    <source>
        <dbReference type="ARBA" id="ARBA00015325"/>
    </source>
</evidence>
<dbReference type="InterPro" id="IPR047196">
    <property type="entry name" value="YidC_ALB_C"/>
</dbReference>
<dbReference type="Pfam" id="PF14849">
    <property type="entry name" value="YidC_periplas"/>
    <property type="match status" value="1"/>
</dbReference>